<accession>A0A1G7CAV9</accession>
<name>A0A1G7CAV9_9NOCA</name>
<keyword evidence="3" id="KW-1185">Reference proteome</keyword>
<feature type="region of interest" description="Disordered" evidence="1">
    <location>
        <begin position="15"/>
        <end position="47"/>
    </location>
</feature>
<dbReference type="EMBL" id="FNAB01000015">
    <property type="protein sequence ID" value="SDE36504.1"/>
    <property type="molecule type" value="Genomic_DNA"/>
</dbReference>
<proteinExistence type="predicted"/>
<dbReference type="STRING" id="168276.SAMN05444580_11588"/>
<dbReference type="Proteomes" id="UP000199417">
    <property type="component" value="Unassembled WGS sequence"/>
</dbReference>
<protein>
    <submittedName>
        <fullName evidence="2">Uncharacterized protein</fullName>
    </submittedName>
</protein>
<dbReference type="AlphaFoldDB" id="A0A1G7CAV9"/>
<gene>
    <name evidence="2" type="ORF">SAMN05444580_11588</name>
</gene>
<dbReference type="RefSeq" id="WP_169888497.1">
    <property type="nucleotide sequence ID" value="NZ_FNAB01000015.1"/>
</dbReference>
<evidence type="ECO:0000313" key="3">
    <source>
        <dbReference type="Proteomes" id="UP000199417"/>
    </source>
</evidence>
<organism evidence="2 3">
    <name type="scientific">Rhodococcus tukisamuensis</name>
    <dbReference type="NCBI Taxonomy" id="168276"/>
    <lineage>
        <taxon>Bacteria</taxon>
        <taxon>Bacillati</taxon>
        <taxon>Actinomycetota</taxon>
        <taxon>Actinomycetes</taxon>
        <taxon>Mycobacteriales</taxon>
        <taxon>Nocardiaceae</taxon>
        <taxon>Rhodococcus</taxon>
    </lineage>
</organism>
<evidence type="ECO:0000313" key="2">
    <source>
        <dbReference type="EMBL" id="SDE36504.1"/>
    </source>
</evidence>
<evidence type="ECO:0000256" key="1">
    <source>
        <dbReference type="SAM" id="MobiDB-lite"/>
    </source>
</evidence>
<sequence>MSDTELRTAIRKLRARADDARSRDDAEAAKTIEKTIHEYQDEMSTRL</sequence>
<reference evidence="2 3" key="1">
    <citation type="submission" date="2016-10" db="EMBL/GenBank/DDBJ databases">
        <authorList>
            <person name="de Groot N.N."/>
        </authorList>
    </citation>
    <scope>NUCLEOTIDE SEQUENCE [LARGE SCALE GENOMIC DNA]</scope>
    <source>
        <strain evidence="2 3">JCM 11308</strain>
    </source>
</reference>